<dbReference type="Pfam" id="PF07676">
    <property type="entry name" value="PD40"/>
    <property type="match status" value="3"/>
</dbReference>
<proteinExistence type="inferred from homology"/>
<dbReference type="AlphaFoldDB" id="W6R9G4"/>
<organism evidence="2 3">
    <name type="scientific">Rhizobium favelukesii</name>
    <dbReference type="NCBI Taxonomy" id="348824"/>
    <lineage>
        <taxon>Bacteria</taxon>
        <taxon>Pseudomonadati</taxon>
        <taxon>Pseudomonadota</taxon>
        <taxon>Alphaproteobacteria</taxon>
        <taxon>Hyphomicrobiales</taxon>
        <taxon>Rhizobiaceae</taxon>
        <taxon>Rhizobium/Agrobacterium group</taxon>
        <taxon>Rhizobium</taxon>
    </lineage>
</organism>
<sequence>MSGGFRLRSSIEIYNIKTGQARVVWQTTQLVEAPNFSPDGGYLLLNGDGLLYRLVLDGSGKVEKVDTGFATACNNDHGISPDGRQIVISDKTEFGKSTIYVLPAEGGAPRLVTQNQPSYWHGWSPDGKDLAYCGIRDDLFDIYTISVDGGDEKRLTRGEGRNDGPDYSADGQWIYFNSSRTGLMQIWRIHPDGTGLEQITSDNYGNWFAHPSPNNDKVLILSYDPDVFDHPRDLDVCLRLMDMDGGNLTTLFKLFGGQGTINVPNWSPSGDEFAYVRYYPISA</sequence>
<accession>W6R9G4</accession>
<dbReference type="EMBL" id="HG916852">
    <property type="protein sequence ID" value="CDM57907.1"/>
    <property type="molecule type" value="Genomic_DNA"/>
</dbReference>
<dbReference type="PANTHER" id="PTHR36842:SF1">
    <property type="entry name" value="PROTEIN TOLB"/>
    <property type="match status" value="1"/>
</dbReference>
<evidence type="ECO:0000313" key="3">
    <source>
        <dbReference type="Proteomes" id="UP000019443"/>
    </source>
</evidence>
<dbReference type="eggNOG" id="COG0823">
    <property type="taxonomic scope" value="Bacteria"/>
</dbReference>
<dbReference type="InterPro" id="IPR011042">
    <property type="entry name" value="6-blade_b-propeller_TolB-like"/>
</dbReference>
<gene>
    <name evidence="2" type="primary">tolB1</name>
    <name evidence="2" type="ORF">LPU83_2250</name>
</gene>
<protein>
    <submittedName>
        <fullName evidence="2">Vegetative incompatibility protein HET-E-1</fullName>
    </submittedName>
</protein>
<dbReference type="HOGENOM" id="CLU_056136_0_0_5"/>
<dbReference type="Proteomes" id="UP000019443">
    <property type="component" value="Chromosome"/>
</dbReference>
<evidence type="ECO:0000256" key="1">
    <source>
        <dbReference type="ARBA" id="ARBA00009820"/>
    </source>
</evidence>
<dbReference type="PATRIC" id="fig|348824.6.peg.2430"/>
<comment type="similarity">
    <text evidence="1">Belongs to the TolB family.</text>
</comment>
<dbReference type="KEGG" id="rhl:LPU83_2250"/>
<dbReference type="SUPFAM" id="SSF82171">
    <property type="entry name" value="DPP6 N-terminal domain-like"/>
    <property type="match status" value="1"/>
</dbReference>
<name>W6R9G4_9HYPH</name>
<dbReference type="Gene3D" id="2.120.10.30">
    <property type="entry name" value="TolB, C-terminal domain"/>
    <property type="match status" value="1"/>
</dbReference>
<keyword evidence="3" id="KW-1185">Reference proteome</keyword>
<dbReference type="PANTHER" id="PTHR36842">
    <property type="entry name" value="PROTEIN TOLB HOMOLOG"/>
    <property type="match status" value="1"/>
</dbReference>
<dbReference type="InterPro" id="IPR011659">
    <property type="entry name" value="WD40"/>
</dbReference>
<reference evidence="2" key="1">
    <citation type="submission" date="2013-11" db="EMBL/GenBank/DDBJ databases">
        <title>Draft genome sequence of the broad-host-range Rhizobium sp. LPU83 strain, a member of the low-genetic diversity Oregon-like Rhizobium sp. group.</title>
        <authorList>
            <person name="Wibberg D."/>
            <person name="Puehler A."/>
            <person name="Schlueter A."/>
        </authorList>
    </citation>
    <scope>NUCLEOTIDE SEQUENCE [LARGE SCALE GENOMIC DNA]</scope>
    <source>
        <strain evidence="2">LPU83</strain>
    </source>
</reference>
<evidence type="ECO:0000313" key="2">
    <source>
        <dbReference type="EMBL" id="CDM57907.1"/>
    </source>
</evidence>